<organism evidence="2 3">
    <name type="scientific">Xanthomonas hortorum pv. hederae</name>
    <dbReference type="NCBI Taxonomy" id="453603"/>
    <lineage>
        <taxon>Bacteria</taxon>
        <taxon>Pseudomonadati</taxon>
        <taxon>Pseudomonadota</taxon>
        <taxon>Gammaproteobacteria</taxon>
        <taxon>Lysobacterales</taxon>
        <taxon>Lysobacteraceae</taxon>
        <taxon>Xanthomonas</taxon>
    </lineage>
</organism>
<feature type="chain" id="PRO_5040725544" evidence="1">
    <location>
        <begin position="21"/>
        <end position="122"/>
    </location>
</feature>
<dbReference type="RefSeq" id="WP_104549151.1">
    <property type="nucleotide sequence ID" value="NZ_CP168173.1"/>
</dbReference>
<evidence type="ECO:0000313" key="2">
    <source>
        <dbReference type="EMBL" id="MDC8637162.1"/>
    </source>
</evidence>
<name>A0A9X3YZB2_9XANT</name>
<dbReference type="Proteomes" id="UP001140230">
    <property type="component" value="Unassembled WGS sequence"/>
</dbReference>
<reference evidence="2" key="2">
    <citation type="submission" date="2022-08" db="EMBL/GenBank/DDBJ databases">
        <authorList>
            <person name="Iruegas-Bocardo F."/>
            <person name="Weisberg A.J."/>
            <person name="Riutta E.R."/>
            <person name="Kilday K."/>
            <person name="Bonkowski J.C."/>
            <person name="Creswell T."/>
            <person name="Daughtrey M.L."/>
            <person name="Rane K."/>
            <person name="Grunwald N.J."/>
            <person name="Chang J.H."/>
            <person name="Putnam M.L."/>
        </authorList>
    </citation>
    <scope>NUCLEOTIDE SEQUENCE</scope>
    <source>
        <strain evidence="2">22-338</strain>
    </source>
</reference>
<reference evidence="2" key="1">
    <citation type="journal article" date="2022" name="Phytopathology">
        <title>Whole genome sequencing-based tracing of a 2022 introduction and outbreak of Xanthomonas hortorum pv. pelargonii.</title>
        <authorList>
            <person name="Iruegas Bocardo F."/>
            <person name="Weisberg A.J."/>
            <person name="Riutta E.R."/>
            <person name="Kilday K.B."/>
            <person name="Bonkowski J.C."/>
            <person name="Creswell T.C."/>
            <person name="Daughtrey M."/>
            <person name="Rane K.K."/>
            <person name="Grunwald N.J."/>
            <person name="Chang J.H."/>
            <person name="Putnam M."/>
        </authorList>
    </citation>
    <scope>NUCLEOTIDE SEQUENCE</scope>
    <source>
        <strain evidence="2">22-338</strain>
    </source>
</reference>
<sequence length="122" mass="13096">MRSRLPGLFLIGLLAGVAHAQTSPARGPMMPPSPTQAEIPLDDYLGLLEQIAPAARQGAQAYLEAFRQRCGHTLTADELRRAVADRDGDPVLMQMIRASYLDDAEALARLSAQVPCRGGGRS</sequence>
<protein>
    <submittedName>
        <fullName evidence="2">Uncharacterized protein</fullName>
    </submittedName>
</protein>
<proteinExistence type="predicted"/>
<evidence type="ECO:0000256" key="1">
    <source>
        <dbReference type="SAM" id="SignalP"/>
    </source>
</evidence>
<accession>A0A9X3YZB2</accession>
<keyword evidence="1" id="KW-0732">Signal</keyword>
<feature type="signal peptide" evidence="1">
    <location>
        <begin position="1"/>
        <end position="20"/>
    </location>
</feature>
<dbReference type="EMBL" id="JANWTP010000009">
    <property type="protein sequence ID" value="MDC8637162.1"/>
    <property type="molecule type" value="Genomic_DNA"/>
</dbReference>
<evidence type="ECO:0000313" key="3">
    <source>
        <dbReference type="Proteomes" id="UP001140230"/>
    </source>
</evidence>
<comment type="caution">
    <text evidence="2">The sequence shown here is derived from an EMBL/GenBank/DDBJ whole genome shotgun (WGS) entry which is preliminary data.</text>
</comment>
<gene>
    <name evidence="2" type="ORF">NY667_04905</name>
</gene>
<dbReference type="AlphaFoldDB" id="A0A9X3YZB2"/>